<reference evidence="2" key="7">
    <citation type="journal article" date="2005" name="Science">
        <title>The Transcriptional Landscape of the Mammalian Genome.</title>
        <authorList>
            <consortium name="The FANTOM Consortium"/>
            <consortium name="Riken Genome Exploration Research Group and Genome Science Group (Genome Network Project Core Group)"/>
        </authorList>
    </citation>
    <scope>NUCLEOTIDE SEQUENCE</scope>
    <source>
        <strain evidence="2">C57BL/6J</strain>
        <tissue evidence="2">Testis</tissue>
    </source>
</reference>
<dbReference type="MGI" id="MGI:3704256">
    <property type="gene designation" value="Gm9754"/>
</dbReference>
<evidence type="ECO:0000313" key="2">
    <source>
        <dbReference type="EMBL" id="BAB29803.1"/>
    </source>
</evidence>
<evidence type="ECO:0000313" key="3">
    <source>
        <dbReference type="MGI" id="MGI:3704256"/>
    </source>
</evidence>
<feature type="compositionally biased region" description="Polar residues" evidence="1">
    <location>
        <begin position="24"/>
        <end position="36"/>
    </location>
</feature>
<reference evidence="2" key="6">
    <citation type="journal article" date="2002" name="Nature">
        <title>Analysis of the mouse transcriptome based on functional annotation of 60,770 full-length cDNAs.</title>
        <authorList>
            <consortium name="The FANTOM Consortium and the RIKEN Genome Exploration Research Group Phase I and II Team"/>
        </authorList>
    </citation>
    <scope>NUCLEOTIDE SEQUENCE</scope>
    <source>
        <strain evidence="2">C57BL/6J</strain>
        <tissue evidence="2">Testis</tissue>
    </source>
</reference>
<dbReference type="EMBL" id="AK015338">
    <property type="protein sequence ID" value="BAB29803.1"/>
    <property type="molecule type" value="mRNA"/>
</dbReference>
<evidence type="ECO:0000256" key="1">
    <source>
        <dbReference type="SAM" id="MobiDB-lite"/>
    </source>
</evidence>
<name>Q9D5H7_MOUSE</name>
<reference evidence="2" key="3">
    <citation type="journal article" date="2000" name="Genome Res.">
        <title>RIKEN integrated sequence analysis (RISA) system--384-format sequencing pipeline with 384 multicapillary sequencer.</title>
        <authorList>
            <person name="Shibata K."/>
            <person name="Itoh M."/>
            <person name="Aizawa K."/>
            <person name="Nagaoka S."/>
            <person name="Sasaki N."/>
            <person name="Carninci P."/>
            <person name="Konno H."/>
            <person name="Akiyama J."/>
            <person name="Nishi K."/>
            <person name="Kitsunai T."/>
            <person name="Tashiro H."/>
            <person name="Itoh M."/>
            <person name="Sumi N."/>
            <person name="Ishii Y."/>
            <person name="Nakamura S."/>
            <person name="Hazama M."/>
            <person name="Nishine T."/>
            <person name="Harada A."/>
            <person name="Yamamoto R."/>
            <person name="Matsumoto H."/>
            <person name="Sakaguchi S."/>
            <person name="Ikegami T."/>
            <person name="Kashiwagi K."/>
            <person name="Fujiwake S."/>
            <person name="Inoue K."/>
            <person name="Togawa Y."/>
            <person name="Izawa M."/>
            <person name="Ohara E."/>
            <person name="Watahiki M."/>
            <person name="Yoneda Y."/>
            <person name="Ishikawa T."/>
            <person name="Ozawa K."/>
            <person name="Tanaka T."/>
            <person name="Matsuura S."/>
            <person name="Kawai J."/>
            <person name="Okazaki Y."/>
            <person name="Muramatsu M."/>
            <person name="Inoue Y."/>
            <person name="Kira A."/>
            <person name="Hayashizaki Y."/>
        </authorList>
    </citation>
    <scope>NUCLEOTIDE SEQUENCE</scope>
    <source>
        <strain evidence="2">C57BL/6J</strain>
        <tissue evidence="2">Testis</tissue>
    </source>
</reference>
<feature type="region of interest" description="Disordered" evidence="1">
    <location>
        <begin position="136"/>
        <end position="168"/>
    </location>
</feature>
<accession>Q9D5H7</accession>
<reference evidence="2" key="4">
    <citation type="submission" date="2000-07" db="EMBL/GenBank/DDBJ databases">
        <authorList>
            <person name="Adachi J."/>
            <person name="Aizawa K."/>
            <person name="Akahira S."/>
            <person name="Akimura T."/>
            <person name="Arai A."/>
            <person name="Aono H."/>
            <person name="Arakawa T."/>
            <person name="Bono H."/>
            <person name="Carninci P."/>
            <person name="Fukuda S."/>
            <person name="Fukunishi Y."/>
            <person name="Furuno M."/>
            <person name="Hanagaki T."/>
            <person name="Hara A."/>
            <person name="Hayatsu N."/>
            <person name="Hiramoto K."/>
            <person name="Hiraoka T."/>
            <person name="Hori F."/>
            <person name="Imotani K."/>
            <person name="Ishii Y."/>
            <person name="Itoh M."/>
            <person name="Izawa M."/>
            <person name="Kasukawa T."/>
            <person name="Kato H."/>
            <person name="Kawai J."/>
            <person name="Kojima Y."/>
            <person name="Konno H."/>
            <person name="Kouda M."/>
            <person name="Koya S."/>
            <person name="Kurihara C."/>
            <person name="Matsuyama T."/>
            <person name="Miyazaki A."/>
            <person name="Nishi K."/>
            <person name="Nomura K."/>
            <person name="Numazaki R."/>
            <person name="Ohno M."/>
            <person name="Okazaki Y."/>
            <person name="Okido T."/>
            <person name="Owa C."/>
            <person name="Saito H."/>
            <person name="Saito R."/>
            <person name="Sakai C."/>
            <person name="Sakai K."/>
            <person name="Sano H."/>
            <person name="Sasaki D."/>
            <person name="Shibata K."/>
            <person name="Shibata Y."/>
            <person name="Shinagawa A."/>
            <person name="Shiraki T."/>
            <person name="Sogabe Y."/>
            <person name="Suzuki H."/>
            <person name="Tagami M."/>
            <person name="Tagawa A."/>
            <person name="Takahashi F."/>
            <person name="Tanaka T."/>
            <person name="Tejima Y."/>
            <person name="Toya T."/>
            <person name="Yamamura T."/>
            <person name="Yasunishi A."/>
            <person name="Yoshida K."/>
            <person name="Yoshino M."/>
            <person name="Muramatsu M."/>
            <person name="Hayashizaki Y."/>
        </authorList>
    </citation>
    <scope>NUCLEOTIDE SEQUENCE</scope>
    <source>
        <strain evidence="2">C57BL/6J</strain>
        <tissue evidence="2">Testis</tissue>
    </source>
</reference>
<reference evidence="2" key="5">
    <citation type="journal article" date="2001" name="Nature">
        <title>Functional annotation of a full-length mouse cDNA collection.</title>
        <authorList>
            <consortium name="The RIKEN Genome Exploration Research Group Phase II Team and the FANTOM Consortium"/>
        </authorList>
    </citation>
    <scope>NUCLEOTIDE SEQUENCE</scope>
    <source>
        <strain evidence="2">C57BL/6J</strain>
        <tissue evidence="2">Testis</tissue>
    </source>
</reference>
<reference evidence="2" key="1">
    <citation type="journal article" date="1999" name="Methods Enzymol.">
        <title>High-efficiency full-length cDNA cloning.</title>
        <authorList>
            <person name="Carninci P."/>
            <person name="Hayashizaki Y."/>
        </authorList>
    </citation>
    <scope>NUCLEOTIDE SEQUENCE</scope>
    <source>
        <strain evidence="2">C57BL/6J</strain>
        <tissue evidence="2">Testis</tissue>
    </source>
</reference>
<feature type="compositionally biased region" description="Polar residues" evidence="1">
    <location>
        <begin position="62"/>
        <end position="81"/>
    </location>
</feature>
<dbReference type="AGR" id="MGI:3704256"/>
<organism evidence="2">
    <name type="scientific">Mus musculus</name>
    <name type="common">Mouse</name>
    <dbReference type="NCBI Taxonomy" id="10090"/>
    <lineage>
        <taxon>Eukaryota</taxon>
        <taxon>Metazoa</taxon>
        <taxon>Chordata</taxon>
        <taxon>Craniata</taxon>
        <taxon>Vertebrata</taxon>
        <taxon>Euteleostomi</taxon>
        <taxon>Mammalia</taxon>
        <taxon>Eutheria</taxon>
        <taxon>Euarchontoglires</taxon>
        <taxon>Glires</taxon>
        <taxon>Rodentia</taxon>
        <taxon>Myomorpha</taxon>
        <taxon>Muroidea</taxon>
        <taxon>Muridae</taxon>
        <taxon>Murinae</taxon>
        <taxon>Mus</taxon>
        <taxon>Mus</taxon>
    </lineage>
</organism>
<feature type="compositionally biased region" description="Basic and acidic residues" evidence="1">
    <location>
        <begin position="42"/>
        <end position="54"/>
    </location>
</feature>
<feature type="region of interest" description="Disordered" evidence="1">
    <location>
        <begin position="1"/>
        <end position="113"/>
    </location>
</feature>
<dbReference type="AlphaFoldDB" id="Q9D5H7"/>
<sequence length="168" mass="17327">MPTGLGAGTWPQEDSELWPGQGGKTVTLSQQGTGLSPQGKWGDSKGPCRGERQHVCLGKGSCHSTSSARPGTGWCSSSVPGRSSLVHRSRPRLLHRRGSATSHTGSAGQVTAGLPQEPGNPSGLAVWATVPWPVPSAASSKSPWVVSPSEPLSRGNHHLKPLTKGGCS</sequence>
<protein>
    <submittedName>
        <fullName evidence="2">Uncharacterized protein</fullName>
    </submittedName>
</protein>
<gene>
    <name evidence="3" type="primary">Gm9754</name>
    <name evidence="3" type="synonym">Fbxw8</name>
</gene>
<feature type="compositionally biased region" description="Polar residues" evidence="1">
    <location>
        <begin position="99"/>
        <end position="109"/>
    </location>
</feature>
<reference evidence="2" key="2">
    <citation type="journal article" date="2000" name="Genome Res.">
        <title>Normalization and subtraction of cap-trapper-selected cDNAs to prepare full-length cDNA libraries for rapid discovery of new genes.</title>
        <authorList>
            <person name="Carninci P."/>
            <person name="Shibata Y."/>
            <person name="Hayatsu N."/>
            <person name="Sugahara Y."/>
            <person name="Shibata K."/>
            <person name="Itoh M."/>
            <person name="Konno H."/>
            <person name="Okazaki Y."/>
            <person name="Muramatsu M."/>
            <person name="Hayashizaki Y."/>
        </authorList>
    </citation>
    <scope>NUCLEOTIDE SEQUENCE</scope>
    <source>
        <strain evidence="2">C57BL/6J</strain>
        <tissue evidence="2">Testis</tissue>
    </source>
</reference>
<feature type="compositionally biased region" description="Basic residues" evidence="1">
    <location>
        <begin position="85"/>
        <end position="98"/>
    </location>
</feature>
<proteinExistence type="evidence at transcript level"/>
<reference evidence="2" key="8">
    <citation type="journal article" date="2005" name="Science">
        <title>Antisense Transcription in the Mammalian Transcriptome.</title>
        <authorList>
            <consortium name="RIKEN Genome Exploration Research Group and Genome Science Group (Genome Network Project Core Group) and the FANTOM Consortium"/>
        </authorList>
    </citation>
    <scope>NUCLEOTIDE SEQUENCE</scope>
    <source>
        <strain evidence="2">C57BL/6J</strain>
        <tissue evidence="2">Testis</tissue>
    </source>
</reference>